<evidence type="ECO:0000259" key="2">
    <source>
        <dbReference type="Pfam" id="PF08318"/>
    </source>
</evidence>
<dbReference type="GO" id="GO:0017119">
    <property type="term" value="C:Golgi transport complex"/>
    <property type="evidence" value="ECO:0007669"/>
    <property type="project" value="TreeGrafter"/>
</dbReference>
<dbReference type="InterPro" id="IPR036291">
    <property type="entry name" value="NAD(P)-bd_dom_sf"/>
</dbReference>
<protein>
    <recommendedName>
        <fullName evidence="2">COG4 transport protein middle alpha-helical bundle domain-containing protein</fullName>
    </recommendedName>
</protein>
<dbReference type="Proteomes" id="UP000092444">
    <property type="component" value="Unassembled WGS sequence"/>
</dbReference>
<proteinExistence type="predicted"/>
<keyword evidence="4" id="KW-1185">Reference proteome</keyword>
<dbReference type="Gene3D" id="3.40.50.720">
    <property type="entry name" value="NAD(P)-binding Rossmann-like Domain"/>
    <property type="match status" value="1"/>
</dbReference>
<reference evidence="3" key="1">
    <citation type="submission" date="2020-05" db="UniProtKB">
        <authorList>
            <consortium name="EnsemblMetazoa"/>
        </authorList>
    </citation>
    <scope>IDENTIFICATION</scope>
    <source>
        <strain evidence="3">Yale</strain>
    </source>
</reference>
<accession>A0A1B0G4A3</accession>
<dbReference type="AlphaFoldDB" id="A0A1B0G4A3"/>
<dbReference type="PANTHER" id="PTHR24016">
    <property type="entry name" value="CONSERVED OLIGOMERIC GOLGI COMPLEX SUBUNIT 4"/>
    <property type="match status" value="1"/>
</dbReference>
<organism evidence="3 4">
    <name type="scientific">Glossina morsitans morsitans</name>
    <name type="common">Savannah tsetse fly</name>
    <dbReference type="NCBI Taxonomy" id="37546"/>
    <lineage>
        <taxon>Eukaryota</taxon>
        <taxon>Metazoa</taxon>
        <taxon>Ecdysozoa</taxon>
        <taxon>Arthropoda</taxon>
        <taxon>Hexapoda</taxon>
        <taxon>Insecta</taxon>
        <taxon>Pterygota</taxon>
        <taxon>Neoptera</taxon>
        <taxon>Endopterygota</taxon>
        <taxon>Diptera</taxon>
        <taxon>Brachycera</taxon>
        <taxon>Muscomorpha</taxon>
        <taxon>Hippoboscoidea</taxon>
        <taxon>Glossinidae</taxon>
        <taxon>Glossina</taxon>
    </lineage>
</organism>
<dbReference type="VEuPathDB" id="VectorBase:GMOY008150"/>
<dbReference type="InterPro" id="IPR013167">
    <property type="entry name" value="COG4_M"/>
</dbReference>
<dbReference type="Pfam" id="PF08318">
    <property type="entry name" value="COG4_m"/>
    <property type="match status" value="1"/>
</dbReference>
<feature type="compositionally biased region" description="Polar residues" evidence="1">
    <location>
        <begin position="27"/>
        <end position="42"/>
    </location>
</feature>
<dbReference type="SUPFAM" id="SSF51735">
    <property type="entry name" value="NAD(P)-binding Rossmann-fold domains"/>
    <property type="match status" value="1"/>
</dbReference>
<dbReference type="EMBL" id="CCAG010004946">
    <property type="status" value="NOT_ANNOTATED_CDS"/>
    <property type="molecule type" value="Genomic_DNA"/>
</dbReference>
<dbReference type="GO" id="GO:0007030">
    <property type="term" value="P:Golgi organization"/>
    <property type="evidence" value="ECO:0007669"/>
    <property type="project" value="TreeGrafter"/>
</dbReference>
<evidence type="ECO:0000313" key="4">
    <source>
        <dbReference type="Proteomes" id="UP000092444"/>
    </source>
</evidence>
<dbReference type="InterPro" id="IPR048682">
    <property type="entry name" value="COG4"/>
</dbReference>
<evidence type="ECO:0000313" key="3">
    <source>
        <dbReference type="EnsemblMetazoa" id="GMOY008150-PA"/>
    </source>
</evidence>
<evidence type="ECO:0000256" key="1">
    <source>
        <dbReference type="SAM" id="MobiDB-lite"/>
    </source>
</evidence>
<sequence length="137" mass="15712">MFSDRTKAEILEFNKNRKISLHVQQVKQSIRNSQTNSANSPSLGHYRKDSGGSIDKLNPKDLDAIIAEIILMHSRAELYFRFMKRRVMTLQAFLPHMKQQNRGHIVAMHSIAGLVGNARVVPYCKFAVRGSLRKFRC</sequence>
<name>A0A1B0G4A3_GLOMM</name>
<dbReference type="GO" id="GO:0006890">
    <property type="term" value="P:retrograde vesicle-mediated transport, Golgi to endoplasmic reticulum"/>
    <property type="evidence" value="ECO:0007669"/>
    <property type="project" value="TreeGrafter"/>
</dbReference>
<dbReference type="EnsemblMetazoa" id="GMOY008150-RA">
    <property type="protein sequence ID" value="GMOY008150-PA"/>
    <property type="gene ID" value="GMOY008150"/>
</dbReference>
<dbReference type="STRING" id="37546.A0A1B0G4A3"/>
<feature type="domain" description="COG4 transport protein middle alpha-helical bundle" evidence="2">
    <location>
        <begin position="11"/>
        <end position="91"/>
    </location>
</feature>
<dbReference type="PANTHER" id="PTHR24016:SF0">
    <property type="entry name" value="CONSERVED OLIGOMERIC GOLGI COMPLEX SUBUNIT 4"/>
    <property type="match status" value="1"/>
</dbReference>
<feature type="region of interest" description="Disordered" evidence="1">
    <location>
        <begin position="27"/>
        <end position="52"/>
    </location>
</feature>